<sequence length="34" mass="3872">MVPPERFGMRPGAARADKPGGDRPTEVEWPHRDR</sequence>
<name>A0AAW3FBD9_BURGA</name>
<evidence type="ECO:0000313" key="3">
    <source>
        <dbReference type="Proteomes" id="UP000029590"/>
    </source>
</evidence>
<dbReference type="EMBL" id="JPGG01000012">
    <property type="protein sequence ID" value="KGC20354.1"/>
    <property type="molecule type" value="Genomic_DNA"/>
</dbReference>
<proteinExistence type="predicted"/>
<comment type="caution">
    <text evidence="2">The sequence shown here is derived from an EMBL/GenBank/DDBJ whole genome shotgun (WGS) entry which is preliminary data.</text>
</comment>
<dbReference type="AlphaFoldDB" id="A0AAW3FBD9"/>
<feature type="compositionally biased region" description="Basic and acidic residues" evidence="1">
    <location>
        <begin position="15"/>
        <end position="34"/>
    </location>
</feature>
<reference evidence="2 3" key="1">
    <citation type="submission" date="2014-04" db="EMBL/GenBank/DDBJ databases">
        <authorList>
            <person name="Bishop-Lilly K.A."/>
            <person name="Broomall S.M."/>
            <person name="Chain P.S."/>
            <person name="Chertkov O."/>
            <person name="Coyne S.R."/>
            <person name="Daligault H.E."/>
            <person name="Davenport K.W."/>
            <person name="Erkkila T."/>
            <person name="Frey K.G."/>
            <person name="Gibbons H.S."/>
            <person name="Gu W."/>
            <person name="Jaissle J."/>
            <person name="Johnson S.L."/>
            <person name="Koroleva G.I."/>
            <person name="Ladner J.T."/>
            <person name="Lo C.-C."/>
            <person name="Minogue T.D."/>
            <person name="Munk C."/>
            <person name="Palacios G.F."/>
            <person name="Redden C.L."/>
            <person name="Rosenzweig C.N."/>
            <person name="Scholz M.B."/>
            <person name="Teshima H."/>
            <person name="Xu Y."/>
        </authorList>
    </citation>
    <scope>NUCLEOTIDE SEQUENCE [LARGE SCALE GENOMIC DNA]</scope>
    <source>
        <strain evidence="3">gladioli</strain>
    </source>
</reference>
<evidence type="ECO:0000313" key="2">
    <source>
        <dbReference type="EMBL" id="KGC20354.1"/>
    </source>
</evidence>
<evidence type="ECO:0000256" key="1">
    <source>
        <dbReference type="SAM" id="MobiDB-lite"/>
    </source>
</evidence>
<protein>
    <submittedName>
        <fullName evidence="2">Uncharacterized protein</fullName>
    </submittedName>
</protein>
<feature type="region of interest" description="Disordered" evidence="1">
    <location>
        <begin position="1"/>
        <end position="34"/>
    </location>
</feature>
<organism evidence="2 3">
    <name type="scientific">Burkholderia gladioli</name>
    <name type="common">Pseudomonas marginata</name>
    <name type="synonym">Phytomonas marginata</name>
    <dbReference type="NCBI Taxonomy" id="28095"/>
    <lineage>
        <taxon>Bacteria</taxon>
        <taxon>Pseudomonadati</taxon>
        <taxon>Pseudomonadota</taxon>
        <taxon>Betaproteobacteria</taxon>
        <taxon>Burkholderiales</taxon>
        <taxon>Burkholderiaceae</taxon>
        <taxon>Burkholderia</taxon>
    </lineage>
</organism>
<gene>
    <name evidence="2" type="ORF">DM48_7837</name>
</gene>
<accession>A0AAW3FBD9</accession>
<dbReference type="Proteomes" id="UP000029590">
    <property type="component" value="Unassembled WGS sequence"/>
</dbReference>